<proteinExistence type="predicted"/>
<accession>A0A0A8Z562</accession>
<organism evidence="1">
    <name type="scientific">Arundo donax</name>
    <name type="common">Giant reed</name>
    <name type="synonym">Donax arundinaceus</name>
    <dbReference type="NCBI Taxonomy" id="35708"/>
    <lineage>
        <taxon>Eukaryota</taxon>
        <taxon>Viridiplantae</taxon>
        <taxon>Streptophyta</taxon>
        <taxon>Embryophyta</taxon>
        <taxon>Tracheophyta</taxon>
        <taxon>Spermatophyta</taxon>
        <taxon>Magnoliopsida</taxon>
        <taxon>Liliopsida</taxon>
        <taxon>Poales</taxon>
        <taxon>Poaceae</taxon>
        <taxon>PACMAD clade</taxon>
        <taxon>Arundinoideae</taxon>
        <taxon>Arundineae</taxon>
        <taxon>Arundo</taxon>
    </lineage>
</organism>
<dbReference type="AlphaFoldDB" id="A0A0A8Z562"/>
<dbReference type="EMBL" id="GBRH01263356">
    <property type="protein sequence ID" value="JAD34539.1"/>
    <property type="molecule type" value="Transcribed_RNA"/>
</dbReference>
<reference evidence="1" key="2">
    <citation type="journal article" date="2015" name="Data Brief">
        <title>Shoot transcriptome of the giant reed, Arundo donax.</title>
        <authorList>
            <person name="Barrero R.A."/>
            <person name="Guerrero F.D."/>
            <person name="Moolhuijzen P."/>
            <person name="Goolsby J.A."/>
            <person name="Tidwell J."/>
            <person name="Bellgard S.E."/>
            <person name="Bellgard M.I."/>
        </authorList>
    </citation>
    <scope>NUCLEOTIDE SEQUENCE</scope>
    <source>
        <tissue evidence="1">Shoot tissue taken approximately 20 cm above the soil surface</tissue>
    </source>
</reference>
<protein>
    <submittedName>
        <fullName evidence="1">Uncharacterized protein</fullName>
    </submittedName>
</protein>
<name>A0A0A8Z562_ARUDO</name>
<sequence length="95" mass="10474">MDGSSRMASTRCGMRRGDTGRCRHRCVDGARRQAHSRAAARRGNALSWCWCLAPERVQSEWAATQASLRSGNRAWSGPREGACKRAGGGYGWRFS</sequence>
<evidence type="ECO:0000313" key="1">
    <source>
        <dbReference type="EMBL" id="JAD34539.1"/>
    </source>
</evidence>
<reference evidence="1" key="1">
    <citation type="submission" date="2014-09" db="EMBL/GenBank/DDBJ databases">
        <authorList>
            <person name="Magalhaes I.L.F."/>
            <person name="Oliveira U."/>
            <person name="Santos F.R."/>
            <person name="Vidigal T.H.D.A."/>
            <person name="Brescovit A.D."/>
            <person name="Santos A.J."/>
        </authorList>
    </citation>
    <scope>NUCLEOTIDE SEQUENCE</scope>
    <source>
        <tissue evidence="1">Shoot tissue taken approximately 20 cm above the soil surface</tissue>
    </source>
</reference>